<evidence type="ECO:0000313" key="4">
    <source>
        <dbReference type="EnsemblMetazoa" id="ISCW024434-PA"/>
    </source>
</evidence>
<dbReference type="PaxDb" id="6945-B7PVW9"/>
<dbReference type="EnsemblMetazoa" id="ISCW024434-RA">
    <property type="protein sequence ID" value="ISCW024434-PA"/>
    <property type="gene ID" value="ISCW024434"/>
</dbReference>
<keyword evidence="2" id="KW-0732">Signal</keyword>
<protein>
    <submittedName>
        <fullName evidence="3 4">Secreted protein, putative</fullName>
    </submittedName>
</protein>
<dbReference type="OrthoDB" id="6499256at2759"/>
<name>B7PVW9_IXOSC</name>
<evidence type="ECO:0000256" key="1">
    <source>
        <dbReference type="SAM" id="MobiDB-lite"/>
    </source>
</evidence>
<evidence type="ECO:0000256" key="2">
    <source>
        <dbReference type="SAM" id="SignalP"/>
    </source>
</evidence>
<keyword evidence="5" id="KW-1185">Reference proteome</keyword>
<feature type="region of interest" description="Disordered" evidence="1">
    <location>
        <begin position="103"/>
        <end position="157"/>
    </location>
</feature>
<proteinExistence type="predicted"/>
<evidence type="ECO:0000313" key="5">
    <source>
        <dbReference type="Proteomes" id="UP000001555"/>
    </source>
</evidence>
<evidence type="ECO:0000313" key="3">
    <source>
        <dbReference type="EMBL" id="EEC10741.1"/>
    </source>
</evidence>
<reference evidence="4" key="2">
    <citation type="submission" date="2020-05" db="UniProtKB">
        <authorList>
            <consortium name="EnsemblMetazoa"/>
        </authorList>
    </citation>
    <scope>IDENTIFICATION</scope>
    <source>
        <strain evidence="4">wikel</strain>
    </source>
</reference>
<dbReference type="EMBL" id="DS802976">
    <property type="protein sequence ID" value="EEC10741.1"/>
    <property type="molecule type" value="Genomic_DNA"/>
</dbReference>
<sequence>MKLALVVTVSICLCLPCHGDPPKPSSDDFTPSSPLSMLRKAIFGTRAAEELFISRVASATQRLAAVVSNPAVTRALRRYYVSLLRSPDFKGLVKSIDAGVPGGKKSNATLTSSQKTSASKSTPAPTRPTSTTSTPAPTRPTSTANTPATKKMTNEVKTTTSQTEYKYYFDPELVTLPGRSIAESTVASLVGTHRYKHYYGPKMASKPQSDVRNHVEDGGPYIDAIRWDDVDSCVSYLVCEMSRVPWRYGSFGVKVERFFR</sequence>
<dbReference type="HOGENOM" id="CLU_1070718_0_0_1"/>
<organism>
    <name type="scientific">Ixodes scapularis</name>
    <name type="common">Black-legged tick</name>
    <name type="synonym">Deer tick</name>
    <dbReference type="NCBI Taxonomy" id="6945"/>
    <lineage>
        <taxon>Eukaryota</taxon>
        <taxon>Metazoa</taxon>
        <taxon>Ecdysozoa</taxon>
        <taxon>Arthropoda</taxon>
        <taxon>Chelicerata</taxon>
        <taxon>Arachnida</taxon>
        <taxon>Acari</taxon>
        <taxon>Parasitiformes</taxon>
        <taxon>Ixodida</taxon>
        <taxon>Ixodoidea</taxon>
        <taxon>Ixodidae</taxon>
        <taxon>Ixodinae</taxon>
        <taxon>Ixodes</taxon>
    </lineage>
</organism>
<dbReference type="EMBL" id="ABJB010083488">
    <property type="status" value="NOT_ANNOTATED_CDS"/>
    <property type="molecule type" value="Genomic_DNA"/>
</dbReference>
<gene>
    <name evidence="3" type="ORF">IscW_ISCW024434</name>
</gene>
<reference evidence="3 5" key="1">
    <citation type="submission" date="2008-03" db="EMBL/GenBank/DDBJ databases">
        <title>Annotation of Ixodes scapularis.</title>
        <authorList>
            <consortium name="Ixodes scapularis Genome Project Consortium"/>
            <person name="Caler E."/>
            <person name="Hannick L.I."/>
            <person name="Bidwell S."/>
            <person name="Joardar V."/>
            <person name="Thiagarajan M."/>
            <person name="Amedeo P."/>
            <person name="Galinsky K.J."/>
            <person name="Schobel S."/>
            <person name="Inman J."/>
            <person name="Hostetler J."/>
            <person name="Miller J."/>
            <person name="Hammond M."/>
            <person name="Megy K."/>
            <person name="Lawson D."/>
            <person name="Kodira C."/>
            <person name="Sutton G."/>
            <person name="Meyer J."/>
            <person name="Hill C.A."/>
            <person name="Birren B."/>
            <person name="Nene V."/>
            <person name="Collins F."/>
            <person name="Alarcon-Chaidez F."/>
            <person name="Wikel S."/>
            <person name="Strausberg R."/>
        </authorList>
    </citation>
    <scope>NUCLEOTIDE SEQUENCE [LARGE SCALE GENOMIC DNA]</scope>
    <source>
        <strain evidence="5">Wikel</strain>
        <strain evidence="3">Wikel colony</strain>
    </source>
</reference>
<dbReference type="VEuPathDB" id="VectorBase:ISCP_031158"/>
<feature type="chain" id="PRO_5010826433" evidence="2">
    <location>
        <begin position="20"/>
        <end position="260"/>
    </location>
</feature>
<dbReference type="VEuPathDB" id="VectorBase:ISCI024434"/>
<accession>B7PVW9</accession>
<dbReference type="InParanoid" id="B7PVW9"/>
<feature type="compositionally biased region" description="Low complexity" evidence="1">
    <location>
        <begin position="108"/>
        <end position="149"/>
    </location>
</feature>
<dbReference type="AlphaFoldDB" id="B7PVW9"/>
<dbReference type="Proteomes" id="UP000001555">
    <property type="component" value="Unassembled WGS sequence"/>
</dbReference>
<dbReference type="VEuPathDB" id="VectorBase:ISCW024434"/>
<feature type="signal peptide" evidence="2">
    <location>
        <begin position="1"/>
        <end position="19"/>
    </location>
</feature>